<comment type="caution">
    <text evidence="11">The sequence shown here is derived from an EMBL/GenBank/DDBJ whole genome shotgun (WGS) entry which is preliminary data.</text>
</comment>
<evidence type="ECO:0000256" key="4">
    <source>
        <dbReference type="ARBA" id="ARBA00023125"/>
    </source>
</evidence>
<keyword evidence="4 8" id="KW-0238">DNA-binding</keyword>
<dbReference type="FunFam" id="3.40.50.850:FF:000001">
    <property type="entry name" value="Isochorismatase domain-containing protein 1"/>
    <property type="match status" value="1"/>
</dbReference>
<accession>A0AAV6GE91</accession>
<dbReference type="PRINTS" id="PR00053">
    <property type="entry name" value="FORKHEAD"/>
</dbReference>
<reference evidence="11" key="1">
    <citation type="submission" date="2020-10" db="EMBL/GenBank/DDBJ databases">
        <title>Chromosome-scale genome assembly of the Allis shad, Alosa alosa.</title>
        <authorList>
            <person name="Margot Z."/>
            <person name="Christophe K."/>
            <person name="Cabau C."/>
            <person name="Louis A."/>
            <person name="Berthelot C."/>
            <person name="Parey E."/>
            <person name="Roest Crollius H."/>
            <person name="Montfort J."/>
            <person name="Robinson-Rechavi M."/>
            <person name="Bucao C."/>
            <person name="Bouchez O."/>
            <person name="Gislard M."/>
            <person name="Lluch J."/>
            <person name="Milhes M."/>
            <person name="Lampietro C."/>
            <person name="Lopez Roques C."/>
            <person name="Donnadieu C."/>
            <person name="Braasch I."/>
            <person name="Desvignes T."/>
            <person name="Postlethwait J."/>
            <person name="Bobe J."/>
            <person name="Guiguen Y."/>
        </authorList>
    </citation>
    <scope>NUCLEOTIDE SEQUENCE</scope>
    <source>
        <strain evidence="11">M-15738</strain>
        <tissue evidence="11">Blood</tissue>
    </source>
</reference>
<feature type="region of interest" description="Disordered" evidence="9">
    <location>
        <begin position="649"/>
        <end position="709"/>
    </location>
</feature>
<keyword evidence="12" id="KW-1185">Reference proteome</keyword>
<dbReference type="PROSITE" id="PS50039">
    <property type="entry name" value="FORK_HEAD_3"/>
    <property type="match status" value="1"/>
</dbReference>
<keyword evidence="6 8" id="KW-0539">Nucleus</keyword>
<gene>
    <name evidence="11" type="ORF">AALO_G00184420</name>
</gene>
<dbReference type="GO" id="GO:0000978">
    <property type="term" value="F:RNA polymerase II cis-regulatory region sequence-specific DNA binding"/>
    <property type="evidence" value="ECO:0007669"/>
    <property type="project" value="TreeGrafter"/>
</dbReference>
<proteinExistence type="inferred from homology"/>
<evidence type="ECO:0000256" key="9">
    <source>
        <dbReference type="SAM" id="MobiDB-lite"/>
    </source>
</evidence>
<dbReference type="InterPro" id="IPR018122">
    <property type="entry name" value="TF_fork_head_CS_1"/>
</dbReference>
<dbReference type="AlphaFoldDB" id="A0AAV6GE91"/>
<dbReference type="InterPro" id="IPR036390">
    <property type="entry name" value="WH_DNA-bd_sf"/>
</dbReference>
<dbReference type="SUPFAM" id="SSF52499">
    <property type="entry name" value="Isochorismatase-like hydrolases"/>
    <property type="match status" value="1"/>
</dbReference>
<organism evidence="11 12">
    <name type="scientific">Alosa alosa</name>
    <name type="common">allis shad</name>
    <dbReference type="NCBI Taxonomy" id="278164"/>
    <lineage>
        <taxon>Eukaryota</taxon>
        <taxon>Metazoa</taxon>
        <taxon>Chordata</taxon>
        <taxon>Craniata</taxon>
        <taxon>Vertebrata</taxon>
        <taxon>Euteleostomi</taxon>
        <taxon>Actinopterygii</taxon>
        <taxon>Neopterygii</taxon>
        <taxon>Teleostei</taxon>
        <taxon>Clupei</taxon>
        <taxon>Clupeiformes</taxon>
        <taxon>Clupeoidei</taxon>
        <taxon>Clupeidae</taxon>
        <taxon>Alosa</taxon>
    </lineage>
</organism>
<dbReference type="PANTHER" id="PTHR46078">
    <property type="entry name" value="FORKHEAD BOX PROTEIN J2 FAMILY MEMBER"/>
    <property type="match status" value="1"/>
</dbReference>
<dbReference type="SMART" id="SM00339">
    <property type="entry name" value="FH"/>
    <property type="match status" value="1"/>
</dbReference>
<name>A0AAV6GE91_9TELE</name>
<evidence type="ECO:0000256" key="3">
    <source>
        <dbReference type="ARBA" id="ARBA00023015"/>
    </source>
</evidence>
<evidence type="ECO:0000256" key="7">
    <source>
        <dbReference type="ARBA" id="ARBA00034868"/>
    </source>
</evidence>
<feature type="region of interest" description="Disordered" evidence="9">
    <location>
        <begin position="260"/>
        <end position="293"/>
    </location>
</feature>
<feature type="compositionally biased region" description="Basic and acidic residues" evidence="9">
    <location>
        <begin position="263"/>
        <end position="275"/>
    </location>
</feature>
<comment type="similarity">
    <text evidence="2">Belongs to the isochorismatase family.</text>
</comment>
<feature type="compositionally biased region" description="Pro residues" evidence="9">
    <location>
        <begin position="506"/>
        <end position="517"/>
    </location>
</feature>
<dbReference type="PANTHER" id="PTHR46078:SF4">
    <property type="entry name" value="FORKHEAD BOX J2"/>
    <property type="match status" value="1"/>
</dbReference>
<sequence length="709" mass="77874">MRQKTACDLTCLRPNVPCGHLVVSMGSIGRLSTKGTVLLLCDMQEKFRPTIFQFTNIVGNAARVLQACRALSIPPILTEQYPKGLGPTVPELGASDLKPHAKTKFSMLTEEVQSELKSLGDPKKAILCGIEAQACIACTTFDLLDRGIEVHIVADAVSSRSQTDRLFALSRLKQSGAFLTTTEGLLLQLVQDAKHPNFKEIQKLLAHPSPDTGLVSFFSSLLGPVDRGESDRHIIMTSELDSSLTSIDWLPQLGLSTLRSGKQRVEKEKRRERDIPPCIPTAPSPSNSKGKPPHSYATLIAMAIRAAPDGKLSLNDIYTWISDTFPYYSRVGRGWKNSIRHNLSLNKCFRKVPRPQNDPGKGSYWTMDGPPEPQEPRGIKRPYPTESEAQVTQRPAVQEVRPQPLQVQPEYVPPQPTQKNVMSPPPFKQRAPPLASPSVLLPAHSMNDPPSRFPFTDLNMPDLYASFQSLCRNMRERVASQSDAVPLYGMNNDSAPLHTPILSPLSPQPCQNPNPNPEPERPIQNTGLSLVYPPAVVPPDWLSNADSLKESFRIANSLDWSNIDLSSHPDLVESMRQAELCDWALDPALFTSLCDSLNRFFTQKGLIASPSGSPSTLGPPATLPMTLLPCTAPTLASLTNPSPLAYPSVSGPGAQGIRRSLTPQTQNQPVTNQHMSPKGVHSPTMIRPPMKHTNSEEIQDDFDWDSLIV</sequence>
<evidence type="ECO:0000256" key="5">
    <source>
        <dbReference type="ARBA" id="ARBA00023163"/>
    </source>
</evidence>
<dbReference type="GO" id="GO:0005634">
    <property type="term" value="C:nucleus"/>
    <property type="evidence" value="ECO:0007669"/>
    <property type="project" value="UniProtKB-SubCell"/>
</dbReference>
<feature type="region of interest" description="Disordered" evidence="9">
    <location>
        <begin position="350"/>
        <end position="433"/>
    </location>
</feature>
<dbReference type="InterPro" id="IPR045912">
    <property type="entry name" value="FOXJ2/3-like"/>
</dbReference>
<dbReference type="CDD" id="cd20024">
    <property type="entry name" value="FH_FOXJ2-like"/>
    <property type="match status" value="1"/>
</dbReference>
<feature type="domain" description="Fork-head" evidence="10">
    <location>
        <begin position="291"/>
        <end position="368"/>
    </location>
</feature>
<feature type="region of interest" description="Disordered" evidence="9">
    <location>
        <begin position="503"/>
        <end position="522"/>
    </location>
</feature>
<dbReference type="Pfam" id="PF00250">
    <property type="entry name" value="Forkhead"/>
    <property type="match status" value="1"/>
</dbReference>
<dbReference type="PROSITE" id="PS00657">
    <property type="entry name" value="FORK_HEAD_1"/>
    <property type="match status" value="1"/>
</dbReference>
<dbReference type="FunFam" id="1.10.10.10:FF:000135">
    <property type="entry name" value="forkhead box protein G1"/>
    <property type="match status" value="1"/>
</dbReference>
<evidence type="ECO:0000256" key="6">
    <source>
        <dbReference type="ARBA" id="ARBA00023242"/>
    </source>
</evidence>
<dbReference type="InterPro" id="IPR036380">
    <property type="entry name" value="Isochorismatase-like_sf"/>
</dbReference>
<dbReference type="PROSITE" id="PS00658">
    <property type="entry name" value="FORK_HEAD_2"/>
    <property type="match status" value="1"/>
</dbReference>
<dbReference type="Proteomes" id="UP000823561">
    <property type="component" value="Chromosome 13"/>
</dbReference>
<evidence type="ECO:0000313" key="12">
    <source>
        <dbReference type="Proteomes" id="UP000823561"/>
    </source>
</evidence>
<dbReference type="Gene3D" id="1.10.10.10">
    <property type="entry name" value="Winged helix-like DNA-binding domain superfamily/Winged helix DNA-binding domain"/>
    <property type="match status" value="1"/>
</dbReference>
<evidence type="ECO:0000256" key="2">
    <source>
        <dbReference type="ARBA" id="ARBA00006336"/>
    </source>
</evidence>
<dbReference type="InterPro" id="IPR000868">
    <property type="entry name" value="Isochorismatase-like_dom"/>
</dbReference>
<evidence type="ECO:0000259" key="10">
    <source>
        <dbReference type="PROSITE" id="PS50039"/>
    </source>
</evidence>
<dbReference type="Gene3D" id="3.40.50.850">
    <property type="entry name" value="Isochorismatase-like"/>
    <property type="match status" value="1"/>
</dbReference>
<feature type="compositionally biased region" description="Acidic residues" evidence="9">
    <location>
        <begin position="697"/>
        <end position="709"/>
    </location>
</feature>
<dbReference type="SUPFAM" id="SSF46785">
    <property type="entry name" value="Winged helix' DNA-binding domain"/>
    <property type="match status" value="1"/>
</dbReference>
<evidence type="ECO:0000256" key="1">
    <source>
        <dbReference type="ARBA" id="ARBA00004123"/>
    </source>
</evidence>
<evidence type="ECO:0000313" key="11">
    <source>
        <dbReference type="EMBL" id="KAG5271827.1"/>
    </source>
</evidence>
<keyword evidence="5" id="KW-0804">Transcription</keyword>
<keyword evidence="3" id="KW-0805">Transcription regulation</keyword>
<dbReference type="CDD" id="cd01012">
    <property type="entry name" value="YcaC_related"/>
    <property type="match status" value="1"/>
</dbReference>
<feature type="DNA-binding region" description="Fork-head" evidence="8">
    <location>
        <begin position="291"/>
        <end position="368"/>
    </location>
</feature>
<dbReference type="Pfam" id="PF00857">
    <property type="entry name" value="Isochorismatase"/>
    <property type="match status" value="1"/>
</dbReference>
<evidence type="ECO:0000256" key="8">
    <source>
        <dbReference type="PROSITE-ProRule" id="PRU00089"/>
    </source>
</evidence>
<dbReference type="InterPro" id="IPR001766">
    <property type="entry name" value="Fork_head_dom"/>
</dbReference>
<dbReference type="InterPro" id="IPR030456">
    <property type="entry name" value="TF_fork_head_CS_2"/>
</dbReference>
<dbReference type="EMBL" id="JADWDJ010000013">
    <property type="protein sequence ID" value="KAG5271827.1"/>
    <property type="molecule type" value="Genomic_DNA"/>
</dbReference>
<protein>
    <recommendedName>
        <fullName evidence="7">Forkhead box protein G1</fullName>
    </recommendedName>
</protein>
<comment type="subcellular location">
    <subcellularLocation>
        <location evidence="1 8">Nucleus</location>
    </subcellularLocation>
</comment>
<dbReference type="InterPro" id="IPR036388">
    <property type="entry name" value="WH-like_DNA-bd_sf"/>
</dbReference>
<feature type="compositionally biased region" description="Low complexity" evidence="9">
    <location>
        <begin position="662"/>
        <end position="673"/>
    </location>
</feature>
<dbReference type="GO" id="GO:0000981">
    <property type="term" value="F:DNA-binding transcription factor activity, RNA polymerase II-specific"/>
    <property type="evidence" value="ECO:0007669"/>
    <property type="project" value="TreeGrafter"/>
</dbReference>